<dbReference type="Proteomes" id="UP001163603">
    <property type="component" value="Chromosome 9"/>
</dbReference>
<evidence type="ECO:0000313" key="2">
    <source>
        <dbReference type="Proteomes" id="UP001163603"/>
    </source>
</evidence>
<comment type="caution">
    <text evidence="1">The sequence shown here is derived from an EMBL/GenBank/DDBJ whole genome shotgun (WGS) entry which is preliminary data.</text>
</comment>
<evidence type="ECO:0000313" key="1">
    <source>
        <dbReference type="EMBL" id="KAJ0027748.1"/>
    </source>
</evidence>
<gene>
    <name evidence="1" type="ORF">Pint_35051</name>
</gene>
<proteinExistence type="predicted"/>
<reference evidence="2" key="1">
    <citation type="journal article" date="2023" name="G3 (Bethesda)">
        <title>Genome assembly and association tests identify interacting loci associated with vigor, precocity, and sex in interspecific pistachio rootstocks.</title>
        <authorList>
            <person name="Palmer W."/>
            <person name="Jacygrad E."/>
            <person name="Sagayaradj S."/>
            <person name="Cavanaugh K."/>
            <person name="Han R."/>
            <person name="Bertier L."/>
            <person name="Beede B."/>
            <person name="Kafkas S."/>
            <person name="Golino D."/>
            <person name="Preece J."/>
            <person name="Michelmore R."/>
        </authorList>
    </citation>
    <scope>NUCLEOTIDE SEQUENCE [LARGE SCALE GENOMIC DNA]</scope>
</reference>
<accession>A0ACC0Y0T6</accession>
<protein>
    <submittedName>
        <fullName evidence="1">Uncharacterized protein</fullName>
    </submittedName>
</protein>
<organism evidence="1 2">
    <name type="scientific">Pistacia integerrima</name>
    <dbReference type="NCBI Taxonomy" id="434235"/>
    <lineage>
        <taxon>Eukaryota</taxon>
        <taxon>Viridiplantae</taxon>
        <taxon>Streptophyta</taxon>
        <taxon>Embryophyta</taxon>
        <taxon>Tracheophyta</taxon>
        <taxon>Spermatophyta</taxon>
        <taxon>Magnoliopsida</taxon>
        <taxon>eudicotyledons</taxon>
        <taxon>Gunneridae</taxon>
        <taxon>Pentapetalae</taxon>
        <taxon>rosids</taxon>
        <taxon>malvids</taxon>
        <taxon>Sapindales</taxon>
        <taxon>Anacardiaceae</taxon>
        <taxon>Pistacia</taxon>
    </lineage>
</organism>
<name>A0ACC0Y0T6_9ROSI</name>
<sequence length="117" mass="12063">MASSLKLVCVLVLCMVMTAPMALAVDCNQVTSELAPCYGYLMSNGEGPAPADCCSGIQAVNNAAQTTADRQQVCQCFKNAAQSASGINTNTAAQLPSKCGITIPYQMSASTNCSSIQ</sequence>
<keyword evidence="2" id="KW-1185">Reference proteome</keyword>
<dbReference type="EMBL" id="CM047744">
    <property type="protein sequence ID" value="KAJ0027748.1"/>
    <property type="molecule type" value="Genomic_DNA"/>
</dbReference>